<dbReference type="SUPFAM" id="SSF53335">
    <property type="entry name" value="S-adenosyl-L-methionine-dependent methyltransferases"/>
    <property type="match status" value="1"/>
</dbReference>
<dbReference type="GO" id="GO:0008168">
    <property type="term" value="F:methyltransferase activity"/>
    <property type="evidence" value="ECO:0007669"/>
    <property type="project" value="UniProtKB-KW"/>
</dbReference>
<keyword evidence="3" id="KW-0489">Methyltransferase</keyword>
<dbReference type="EC" id="2.1.1.-" evidence="3"/>
<evidence type="ECO:0000259" key="2">
    <source>
        <dbReference type="Pfam" id="PF08241"/>
    </source>
</evidence>
<keyword evidence="4" id="KW-1185">Reference proteome</keyword>
<gene>
    <name evidence="3" type="ORF">ACFSVL_01275</name>
</gene>
<comment type="caution">
    <text evidence="3">The sequence shown here is derived from an EMBL/GenBank/DDBJ whole genome shotgun (WGS) entry which is preliminary data.</text>
</comment>
<sequence length="228" mass="24715">MSKVFGDHAERYTNSAENSGPNAHYDRPAILRLAGDLAGKQILELGSAGGGLTEHLAAAGAEVLGLDHDPRLVKLARNRLGARARFETADLNQPLTMVPNASADLVVASLVLHYVADWGPLLAELRRCLKPGGALVFSIHHPITGWLRSDGADYHRVELISEDWDWDGVTVTGQMYRRPVSAVFTALLEAGFAIDAVEEPQPTPGVEDPKLAEILRGQPVFLFVRAVR</sequence>
<dbReference type="GO" id="GO:0032259">
    <property type="term" value="P:methylation"/>
    <property type="evidence" value="ECO:0007669"/>
    <property type="project" value="UniProtKB-KW"/>
</dbReference>
<dbReference type="Proteomes" id="UP001597483">
    <property type="component" value="Unassembled WGS sequence"/>
</dbReference>
<feature type="region of interest" description="Disordered" evidence="1">
    <location>
        <begin position="1"/>
        <end position="23"/>
    </location>
</feature>
<dbReference type="CDD" id="cd02440">
    <property type="entry name" value="AdoMet_MTases"/>
    <property type="match status" value="1"/>
</dbReference>
<feature type="compositionally biased region" description="Polar residues" evidence="1">
    <location>
        <begin position="12"/>
        <end position="21"/>
    </location>
</feature>
<proteinExistence type="predicted"/>
<organism evidence="3 4">
    <name type="scientific">Amycolatopsis silviterrae</name>
    <dbReference type="NCBI Taxonomy" id="1656914"/>
    <lineage>
        <taxon>Bacteria</taxon>
        <taxon>Bacillati</taxon>
        <taxon>Actinomycetota</taxon>
        <taxon>Actinomycetes</taxon>
        <taxon>Pseudonocardiales</taxon>
        <taxon>Pseudonocardiaceae</taxon>
        <taxon>Amycolatopsis</taxon>
    </lineage>
</organism>
<protein>
    <submittedName>
        <fullName evidence="3">Class I SAM-dependent methyltransferase</fullName>
        <ecNumber evidence="3">2.1.1.-</ecNumber>
    </submittedName>
</protein>
<feature type="compositionally biased region" description="Basic and acidic residues" evidence="1">
    <location>
        <begin position="1"/>
        <end position="11"/>
    </location>
</feature>
<keyword evidence="3" id="KW-0808">Transferase</keyword>
<dbReference type="RefSeq" id="WP_378299547.1">
    <property type="nucleotide sequence ID" value="NZ_JBHUKS010000002.1"/>
</dbReference>
<name>A0ABW5GYG7_9PSEU</name>
<dbReference type="Pfam" id="PF08241">
    <property type="entry name" value="Methyltransf_11"/>
    <property type="match status" value="1"/>
</dbReference>
<evidence type="ECO:0000256" key="1">
    <source>
        <dbReference type="SAM" id="MobiDB-lite"/>
    </source>
</evidence>
<evidence type="ECO:0000313" key="3">
    <source>
        <dbReference type="EMBL" id="MFD2466001.1"/>
    </source>
</evidence>
<dbReference type="InterPro" id="IPR029063">
    <property type="entry name" value="SAM-dependent_MTases_sf"/>
</dbReference>
<reference evidence="4" key="1">
    <citation type="journal article" date="2019" name="Int. J. Syst. Evol. Microbiol.">
        <title>The Global Catalogue of Microorganisms (GCM) 10K type strain sequencing project: providing services to taxonomists for standard genome sequencing and annotation.</title>
        <authorList>
            <consortium name="The Broad Institute Genomics Platform"/>
            <consortium name="The Broad Institute Genome Sequencing Center for Infectious Disease"/>
            <person name="Wu L."/>
            <person name="Ma J."/>
        </authorList>
    </citation>
    <scope>NUCLEOTIDE SEQUENCE [LARGE SCALE GENOMIC DNA]</scope>
    <source>
        <strain evidence="4">CGMCC 4.7641</strain>
    </source>
</reference>
<feature type="domain" description="Methyltransferase type 11" evidence="2">
    <location>
        <begin position="43"/>
        <end position="137"/>
    </location>
</feature>
<dbReference type="Gene3D" id="3.40.50.150">
    <property type="entry name" value="Vaccinia Virus protein VP39"/>
    <property type="match status" value="1"/>
</dbReference>
<accession>A0ABW5GYG7</accession>
<dbReference type="InterPro" id="IPR013216">
    <property type="entry name" value="Methyltransf_11"/>
</dbReference>
<dbReference type="EMBL" id="JBHUKS010000002">
    <property type="protein sequence ID" value="MFD2466001.1"/>
    <property type="molecule type" value="Genomic_DNA"/>
</dbReference>
<dbReference type="PANTHER" id="PTHR43861">
    <property type="entry name" value="TRANS-ACONITATE 2-METHYLTRANSFERASE-RELATED"/>
    <property type="match status" value="1"/>
</dbReference>
<evidence type="ECO:0000313" key="4">
    <source>
        <dbReference type="Proteomes" id="UP001597483"/>
    </source>
</evidence>